<evidence type="ECO:0000313" key="3">
    <source>
        <dbReference type="Proteomes" id="UP000823399"/>
    </source>
</evidence>
<sequence>MLYLFIWMIIVSIMARTERRPMFNTNTSRSRMCSSAVHPSVIGTPSLFSTIQANLGQRTPVSSHLRPSGQQYFVILQVSGQPLAPSSLTVGIDTVNLKAEGDGRKTACFYVLK</sequence>
<proteinExistence type="predicted"/>
<evidence type="ECO:0000256" key="1">
    <source>
        <dbReference type="SAM" id="SignalP"/>
    </source>
</evidence>
<accession>A0A9P7JPX6</accession>
<feature type="signal peptide" evidence="1">
    <location>
        <begin position="1"/>
        <end position="19"/>
    </location>
</feature>
<gene>
    <name evidence="2" type="ORF">F5147DRAFT_715220</name>
</gene>
<dbReference type="Proteomes" id="UP000823399">
    <property type="component" value="Unassembled WGS sequence"/>
</dbReference>
<dbReference type="RefSeq" id="XP_041288460.1">
    <property type="nucleotide sequence ID" value="XM_041438531.1"/>
</dbReference>
<name>A0A9P7JPX6_9AGAM</name>
<dbReference type="AlphaFoldDB" id="A0A9P7JPX6"/>
<feature type="chain" id="PRO_5040381568" evidence="1">
    <location>
        <begin position="20"/>
        <end position="113"/>
    </location>
</feature>
<evidence type="ECO:0000313" key="2">
    <source>
        <dbReference type="EMBL" id="KAG2097230.1"/>
    </source>
</evidence>
<dbReference type="GeneID" id="64700790"/>
<organism evidence="2 3">
    <name type="scientific">Suillus discolor</name>
    <dbReference type="NCBI Taxonomy" id="1912936"/>
    <lineage>
        <taxon>Eukaryota</taxon>
        <taxon>Fungi</taxon>
        <taxon>Dikarya</taxon>
        <taxon>Basidiomycota</taxon>
        <taxon>Agaricomycotina</taxon>
        <taxon>Agaricomycetes</taxon>
        <taxon>Agaricomycetidae</taxon>
        <taxon>Boletales</taxon>
        <taxon>Suillineae</taxon>
        <taxon>Suillaceae</taxon>
        <taxon>Suillus</taxon>
    </lineage>
</organism>
<keyword evidence="3" id="KW-1185">Reference proteome</keyword>
<reference evidence="2" key="1">
    <citation type="journal article" date="2020" name="New Phytol.">
        <title>Comparative genomics reveals dynamic genome evolution in host specialist ectomycorrhizal fungi.</title>
        <authorList>
            <person name="Lofgren L.A."/>
            <person name="Nguyen N.H."/>
            <person name="Vilgalys R."/>
            <person name="Ruytinx J."/>
            <person name="Liao H.L."/>
            <person name="Branco S."/>
            <person name="Kuo A."/>
            <person name="LaButti K."/>
            <person name="Lipzen A."/>
            <person name="Andreopoulos W."/>
            <person name="Pangilinan J."/>
            <person name="Riley R."/>
            <person name="Hundley H."/>
            <person name="Na H."/>
            <person name="Barry K."/>
            <person name="Grigoriev I.V."/>
            <person name="Stajich J.E."/>
            <person name="Kennedy P.G."/>
        </authorList>
    </citation>
    <scope>NUCLEOTIDE SEQUENCE</scope>
    <source>
        <strain evidence="2">FC423</strain>
    </source>
</reference>
<comment type="caution">
    <text evidence="2">The sequence shown here is derived from an EMBL/GenBank/DDBJ whole genome shotgun (WGS) entry which is preliminary data.</text>
</comment>
<protein>
    <submittedName>
        <fullName evidence="2">Uncharacterized protein</fullName>
    </submittedName>
</protein>
<keyword evidence="1" id="KW-0732">Signal</keyword>
<dbReference type="EMBL" id="JABBWM010000066">
    <property type="protein sequence ID" value="KAG2097230.1"/>
    <property type="molecule type" value="Genomic_DNA"/>
</dbReference>